<feature type="transmembrane region" description="Helical" evidence="1">
    <location>
        <begin position="32"/>
        <end position="53"/>
    </location>
</feature>
<evidence type="ECO:0000313" key="2">
    <source>
        <dbReference type="EMBL" id="JAG99766.1"/>
    </source>
</evidence>
<proteinExistence type="predicted"/>
<protein>
    <submittedName>
        <fullName evidence="2">Uncharacterized protein</fullName>
    </submittedName>
</protein>
<reference evidence="2" key="1">
    <citation type="submission" date="2014-11" db="EMBL/GenBank/DDBJ databases">
        <authorList>
            <person name="Amaro Gonzalez C."/>
        </authorList>
    </citation>
    <scope>NUCLEOTIDE SEQUENCE</scope>
</reference>
<keyword evidence="1" id="KW-1133">Transmembrane helix</keyword>
<dbReference type="AlphaFoldDB" id="A0A0E9P672"/>
<reference evidence="2" key="2">
    <citation type="journal article" date="2015" name="Fish Shellfish Immunol.">
        <title>Early steps in the European eel (Anguilla anguilla)-Vibrio vulnificus interaction in the gills: Role of the RtxA13 toxin.</title>
        <authorList>
            <person name="Callol A."/>
            <person name="Pajuelo D."/>
            <person name="Ebbesson L."/>
            <person name="Teles M."/>
            <person name="MacKenzie S."/>
            <person name="Amaro C."/>
        </authorList>
    </citation>
    <scope>NUCLEOTIDE SEQUENCE</scope>
</reference>
<name>A0A0E9P672_ANGAN</name>
<keyword evidence="1" id="KW-0472">Membrane</keyword>
<organism evidence="2">
    <name type="scientific">Anguilla anguilla</name>
    <name type="common">European freshwater eel</name>
    <name type="synonym">Muraena anguilla</name>
    <dbReference type="NCBI Taxonomy" id="7936"/>
    <lineage>
        <taxon>Eukaryota</taxon>
        <taxon>Metazoa</taxon>
        <taxon>Chordata</taxon>
        <taxon>Craniata</taxon>
        <taxon>Vertebrata</taxon>
        <taxon>Euteleostomi</taxon>
        <taxon>Actinopterygii</taxon>
        <taxon>Neopterygii</taxon>
        <taxon>Teleostei</taxon>
        <taxon>Anguilliformes</taxon>
        <taxon>Anguillidae</taxon>
        <taxon>Anguilla</taxon>
    </lineage>
</organism>
<dbReference type="EMBL" id="GBXM01108810">
    <property type="protein sequence ID" value="JAG99766.1"/>
    <property type="molecule type" value="Transcribed_RNA"/>
</dbReference>
<sequence length="63" mass="6857">MVLVGGEIQFCNLSTCACTLSFTSCQHLCSSLLFWIGVVGFLALPLYIAGWQYGITSQHADKL</sequence>
<accession>A0A0E9P672</accession>
<evidence type="ECO:0000256" key="1">
    <source>
        <dbReference type="SAM" id="Phobius"/>
    </source>
</evidence>
<keyword evidence="1" id="KW-0812">Transmembrane</keyword>